<evidence type="ECO:0000313" key="3">
    <source>
        <dbReference type="Proteomes" id="UP001433088"/>
    </source>
</evidence>
<sequence length="257" mass="29709">MEKNFDINQQGYSIRCKLLINDNDKQTRTFDNVVIVTHGFGSHKDTAGTVHFAEHLTSKYKNYAVIAFDWPCHGADARKKLSLPECMNYLTWVVDYAKTELQAKHIYNYSTSFGAYITLRYLIEKGNPFQKIALRSPGVNMYESMSNHVSDEGFAKLKKGKEIQVGFERKMKIDQAFMDDLKSFDVRDHEYFDFAEDILILHGTKDEMIPIDLVREFAENNVIEFVPVEGANHPFQNPNHMALAIHKIIEFFHDDKA</sequence>
<evidence type="ECO:0000259" key="1">
    <source>
        <dbReference type="Pfam" id="PF12146"/>
    </source>
</evidence>
<dbReference type="Proteomes" id="UP001433088">
    <property type="component" value="Unassembled WGS sequence"/>
</dbReference>
<proteinExistence type="predicted"/>
<dbReference type="SUPFAM" id="SSF53474">
    <property type="entry name" value="alpha/beta-Hydrolases"/>
    <property type="match status" value="1"/>
</dbReference>
<name>A0ABV1CXX0_9FIRM</name>
<comment type="caution">
    <text evidence="2">The sequence shown here is derived from an EMBL/GenBank/DDBJ whole genome shotgun (WGS) entry which is preliminary data.</text>
</comment>
<feature type="domain" description="Serine aminopeptidase S33" evidence="1">
    <location>
        <begin position="31"/>
        <end position="145"/>
    </location>
</feature>
<gene>
    <name evidence="2" type="ORF">WMO23_09700</name>
</gene>
<dbReference type="EMBL" id="JBBMEU010000069">
    <property type="protein sequence ID" value="MEQ2422998.1"/>
    <property type="molecule type" value="Genomic_DNA"/>
</dbReference>
<keyword evidence="2" id="KW-0378">Hydrolase</keyword>
<organism evidence="2 3">
    <name type="scientific">Megasphaera intestinihominis</name>
    <dbReference type="NCBI Taxonomy" id="3133159"/>
    <lineage>
        <taxon>Bacteria</taxon>
        <taxon>Bacillati</taxon>
        <taxon>Bacillota</taxon>
        <taxon>Negativicutes</taxon>
        <taxon>Veillonellales</taxon>
        <taxon>Veillonellaceae</taxon>
        <taxon>Megasphaera</taxon>
    </lineage>
</organism>
<dbReference type="InterPro" id="IPR029058">
    <property type="entry name" value="AB_hydrolase_fold"/>
</dbReference>
<dbReference type="RefSeq" id="WP_292108313.1">
    <property type="nucleotide sequence ID" value="NZ_JBBMEU010000069.1"/>
</dbReference>
<dbReference type="GO" id="GO:0016787">
    <property type="term" value="F:hydrolase activity"/>
    <property type="evidence" value="ECO:0007669"/>
    <property type="project" value="UniProtKB-KW"/>
</dbReference>
<keyword evidence="3" id="KW-1185">Reference proteome</keyword>
<dbReference type="InterPro" id="IPR022742">
    <property type="entry name" value="Hydrolase_4"/>
</dbReference>
<reference evidence="2 3" key="1">
    <citation type="submission" date="2024-03" db="EMBL/GenBank/DDBJ databases">
        <title>Human intestinal bacterial collection.</title>
        <authorList>
            <person name="Pauvert C."/>
            <person name="Hitch T.C.A."/>
            <person name="Clavel T."/>
        </authorList>
    </citation>
    <scope>NUCLEOTIDE SEQUENCE [LARGE SCALE GENOMIC DNA]</scope>
    <source>
        <strain evidence="2 3">CLA-AA-H81</strain>
    </source>
</reference>
<dbReference type="Pfam" id="PF12146">
    <property type="entry name" value="Hydrolase_4"/>
    <property type="match status" value="1"/>
</dbReference>
<dbReference type="Gene3D" id="3.40.50.1820">
    <property type="entry name" value="alpha/beta hydrolase"/>
    <property type="match status" value="1"/>
</dbReference>
<protein>
    <submittedName>
        <fullName evidence="2">Alpha/beta fold hydrolase</fullName>
    </submittedName>
</protein>
<evidence type="ECO:0000313" key="2">
    <source>
        <dbReference type="EMBL" id="MEQ2422998.1"/>
    </source>
</evidence>
<accession>A0ABV1CXX0</accession>